<feature type="region of interest" description="Disordered" evidence="1">
    <location>
        <begin position="1"/>
        <end position="21"/>
    </location>
</feature>
<dbReference type="AlphaFoldDB" id="A0A158DTN5"/>
<dbReference type="RefSeq" id="WP_061172522.1">
    <property type="nucleotide sequence ID" value="NZ_FCOA02000062.1"/>
</dbReference>
<organism evidence="2 3">
    <name type="scientific">Caballeronia hypogeia</name>
    <dbReference type="NCBI Taxonomy" id="1777140"/>
    <lineage>
        <taxon>Bacteria</taxon>
        <taxon>Pseudomonadati</taxon>
        <taxon>Pseudomonadota</taxon>
        <taxon>Betaproteobacteria</taxon>
        <taxon>Burkholderiales</taxon>
        <taxon>Burkholderiaceae</taxon>
        <taxon>Caballeronia</taxon>
    </lineage>
</organism>
<dbReference type="EMBL" id="FCOA02000062">
    <property type="protein sequence ID" value="SAK97883.1"/>
    <property type="molecule type" value="Genomic_DNA"/>
</dbReference>
<keyword evidence="3" id="KW-1185">Reference proteome</keyword>
<protein>
    <submittedName>
        <fullName evidence="2">Uncharacterized protein</fullName>
    </submittedName>
</protein>
<evidence type="ECO:0000313" key="2">
    <source>
        <dbReference type="EMBL" id="SAK97883.1"/>
    </source>
</evidence>
<dbReference type="Proteomes" id="UP000054851">
    <property type="component" value="Unassembled WGS sequence"/>
</dbReference>
<evidence type="ECO:0000313" key="3">
    <source>
        <dbReference type="Proteomes" id="UP000054851"/>
    </source>
</evidence>
<reference evidence="2" key="1">
    <citation type="submission" date="2016-01" db="EMBL/GenBank/DDBJ databases">
        <authorList>
            <person name="Peeters C."/>
        </authorList>
    </citation>
    <scope>NUCLEOTIDE SEQUENCE</scope>
    <source>
        <strain evidence="2">LMG 29322</strain>
    </source>
</reference>
<sequence length="108" mass="12410">MAEQTKGAKKRGRPKGEDTQVLHVRIPVRLMEQLETLQFVTKKTTSDVVRRSLENYVDLHGDLITAVARARGELQRTYTQAEIDAQERAQIEQEEEEAKAPRDEPHED</sequence>
<gene>
    <name evidence="2" type="ORF">AWB79_07532</name>
</gene>
<feature type="region of interest" description="Disordered" evidence="1">
    <location>
        <begin position="84"/>
        <end position="108"/>
    </location>
</feature>
<accession>A0A158DTN5</accession>
<evidence type="ECO:0000256" key="1">
    <source>
        <dbReference type="SAM" id="MobiDB-lite"/>
    </source>
</evidence>
<name>A0A158DTN5_9BURK</name>
<comment type="caution">
    <text evidence="2">The sequence shown here is derived from an EMBL/GenBank/DDBJ whole genome shotgun (WGS) entry which is preliminary data.</text>
</comment>
<feature type="compositionally biased region" description="Basic and acidic residues" evidence="1">
    <location>
        <begin position="98"/>
        <end position="108"/>
    </location>
</feature>
<proteinExistence type="predicted"/>